<organism evidence="2 3">
    <name type="scientific">Cupriavidus metallidurans</name>
    <dbReference type="NCBI Taxonomy" id="119219"/>
    <lineage>
        <taxon>Bacteria</taxon>
        <taxon>Pseudomonadati</taxon>
        <taxon>Pseudomonadota</taxon>
        <taxon>Betaproteobacteria</taxon>
        <taxon>Burkholderiales</taxon>
        <taxon>Burkholderiaceae</taxon>
        <taxon>Cupriavidus</taxon>
    </lineage>
</organism>
<protein>
    <submittedName>
        <fullName evidence="2">Uncharacterized protein</fullName>
    </submittedName>
</protein>
<reference evidence="2 3" key="1">
    <citation type="submission" date="2019-03" db="EMBL/GenBank/DDBJ databases">
        <title>Comparative insights into the high quality Complete genome sequence of highly metal resistant Cupriavidus metallidurans strain BS1 isolated from a gold-copper mine.</title>
        <authorList>
            <person name="Mazhar H.S."/>
            <person name="Rensing C."/>
        </authorList>
    </citation>
    <scope>NUCLEOTIDE SEQUENCE [LARGE SCALE GENOMIC DNA]</scope>
    <source>
        <strain evidence="2 3">BS1</strain>
    </source>
</reference>
<name>A0A482IMI0_9BURK</name>
<gene>
    <name evidence="2" type="ORF">DDF84_009495</name>
</gene>
<dbReference type="AlphaFoldDB" id="A0A482IMI0"/>
<dbReference type="EMBL" id="CP037900">
    <property type="protein sequence ID" value="QBP09978.1"/>
    <property type="molecule type" value="Genomic_DNA"/>
</dbReference>
<dbReference type="RefSeq" id="WP_133258083.1">
    <property type="nucleotide sequence ID" value="NZ_CP037900.1"/>
</dbReference>
<evidence type="ECO:0000256" key="1">
    <source>
        <dbReference type="SAM" id="MobiDB-lite"/>
    </source>
</evidence>
<proteinExistence type="predicted"/>
<evidence type="ECO:0000313" key="2">
    <source>
        <dbReference type="EMBL" id="QBP09978.1"/>
    </source>
</evidence>
<dbReference type="OrthoDB" id="6025249at2"/>
<accession>A0A482IMI0</accession>
<evidence type="ECO:0000313" key="3">
    <source>
        <dbReference type="Proteomes" id="UP000253772"/>
    </source>
</evidence>
<feature type="region of interest" description="Disordered" evidence="1">
    <location>
        <begin position="99"/>
        <end position="122"/>
    </location>
</feature>
<dbReference type="Proteomes" id="UP000253772">
    <property type="component" value="Chromosome c1"/>
</dbReference>
<sequence>MKQFLGFAMAAILAAHGDVVVTESEQIADVQHSASCVSVEVNGQRALAIDCLNERLAQGMHPGRAPGEVTLSEQNALKPSNQLGLFNFAATANRMGNTFGTSVDAQRPPERPTFIPALGPRR</sequence>